<dbReference type="EMBL" id="SULI01000004">
    <property type="protein sequence ID" value="TKZ21641.1"/>
    <property type="molecule type" value="Genomic_DNA"/>
</dbReference>
<dbReference type="SUPFAM" id="SSF46458">
    <property type="entry name" value="Globin-like"/>
    <property type="match status" value="1"/>
</dbReference>
<dbReference type="Proteomes" id="UP000306575">
    <property type="component" value="Unassembled WGS sequence"/>
</dbReference>
<dbReference type="AlphaFoldDB" id="A0A4V6F262"/>
<dbReference type="CDD" id="cd08916">
    <property type="entry name" value="TrHb3_P"/>
    <property type="match status" value="1"/>
</dbReference>
<dbReference type="InterPro" id="IPR009050">
    <property type="entry name" value="Globin-like_sf"/>
</dbReference>
<accession>A0A4V6F262</accession>
<organism evidence="1 2">
    <name type="scientific">Shimia litoralis</name>
    <dbReference type="NCBI Taxonomy" id="420403"/>
    <lineage>
        <taxon>Bacteria</taxon>
        <taxon>Pseudomonadati</taxon>
        <taxon>Pseudomonadota</taxon>
        <taxon>Alphaproteobacteria</taxon>
        <taxon>Rhodobacterales</taxon>
        <taxon>Roseobacteraceae</taxon>
    </lineage>
</organism>
<name>A0A4V6F262_9RHOB</name>
<dbReference type="OrthoDB" id="25954at2"/>
<sequence length="138" mass="15890">MMSNPLQRFEISPDEIQQVVRVFYARIREHPELGPVFGAHIDHDEWPAHEAKIADFWRNAILRENSYSGNPMRVHLQTPEIKVEHFEMWLGLFDQTLSEELDPTAAGAFSALAHRIGDGFKFGIQQMRRPADTPPVLK</sequence>
<comment type="caution">
    <text evidence="1">The sequence shown here is derived from an EMBL/GenBank/DDBJ whole genome shotgun (WGS) entry which is preliminary data.</text>
</comment>
<protein>
    <submittedName>
        <fullName evidence="1">Group III truncated hemoglobin</fullName>
    </submittedName>
</protein>
<dbReference type="InterPro" id="IPR012292">
    <property type="entry name" value="Globin/Proto"/>
</dbReference>
<proteinExistence type="predicted"/>
<evidence type="ECO:0000313" key="2">
    <source>
        <dbReference type="Proteomes" id="UP000306575"/>
    </source>
</evidence>
<gene>
    <name evidence="1" type="ORF">FAP39_05950</name>
</gene>
<keyword evidence="2" id="KW-1185">Reference proteome</keyword>
<dbReference type="GO" id="GO:0020037">
    <property type="term" value="F:heme binding"/>
    <property type="evidence" value="ECO:0007669"/>
    <property type="project" value="InterPro"/>
</dbReference>
<dbReference type="GO" id="GO:0019825">
    <property type="term" value="F:oxygen binding"/>
    <property type="evidence" value="ECO:0007669"/>
    <property type="project" value="InterPro"/>
</dbReference>
<evidence type="ECO:0000313" key="1">
    <source>
        <dbReference type="EMBL" id="TKZ21641.1"/>
    </source>
</evidence>
<dbReference type="Gene3D" id="1.10.490.10">
    <property type="entry name" value="Globins"/>
    <property type="match status" value="1"/>
</dbReference>
<reference evidence="1 2" key="1">
    <citation type="submission" date="2019-04" db="EMBL/GenBank/DDBJ databases">
        <title>Genome sequence of Pelagicola litoralis CL-ES2.</title>
        <authorList>
            <person name="Cao J."/>
        </authorList>
    </citation>
    <scope>NUCLEOTIDE SEQUENCE [LARGE SCALE GENOMIC DNA]</scope>
    <source>
        <strain evidence="1 2">CL-ES2</strain>
    </source>
</reference>
<dbReference type="RefSeq" id="WP_138015470.1">
    <property type="nucleotide sequence ID" value="NZ_SULI01000004.1"/>
</dbReference>